<reference evidence="11" key="1">
    <citation type="submission" date="2019-04" db="EMBL/GenBank/DDBJ databases">
        <title>Friends and foes A comparative genomics studyof 23 Aspergillus species from section Flavi.</title>
        <authorList>
            <consortium name="DOE Joint Genome Institute"/>
            <person name="Kjaerbolling I."/>
            <person name="Vesth T."/>
            <person name="Frisvad J.C."/>
            <person name="Nybo J.L."/>
            <person name="Theobald S."/>
            <person name="Kildgaard S."/>
            <person name="Isbrandt T."/>
            <person name="Kuo A."/>
            <person name="Sato A."/>
            <person name="Lyhne E.K."/>
            <person name="Kogle M.E."/>
            <person name="Wiebenga A."/>
            <person name="Kun R.S."/>
            <person name="Lubbers R.J."/>
            <person name="Makela M.R."/>
            <person name="Barry K."/>
            <person name="Chovatia M."/>
            <person name="Clum A."/>
            <person name="Daum C."/>
            <person name="Haridas S."/>
            <person name="He G."/>
            <person name="LaButti K."/>
            <person name="Lipzen A."/>
            <person name="Mondo S."/>
            <person name="Riley R."/>
            <person name="Salamov A."/>
            <person name="Simmons B.A."/>
            <person name="Magnuson J.K."/>
            <person name="Henrissat B."/>
            <person name="Mortensen U.H."/>
            <person name="Larsen T.O."/>
            <person name="Devries R.P."/>
            <person name="Grigoriev I.V."/>
            <person name="Machida M."/>
            <person name="Baker S.E."/>
            <person name="Andersen M.R."/>
        </authorList>
    </citation>
    <scope>NUCLEOTIDE SEQUENCE [LARGE SCALE GENOMIC DNA]</scope>
    <source>
        <strain evidence="11">CBS 130015</strain>
    </source>
</reference>
<dbReference type="InterPro" id="IPR036291">
    <property type="entry name" value="NAD(P)-bd_dom_sf"/>
</dbReference>
<keyword evidence="6" id="KW-0520">NAD</keyword>
<evidence type="ECO:0000259" key="9">
    <source>
        <dbReference type="Pfam" id="PF08240"/>
    </source>
</evidence>
<dbReference type="Pfam" id="PF00107">
    <property type="entry name" value="ADH_zinc_N"/>
    <property type="match status" value="1"/>
</dbReference>
<dbReference type="CDD" id="cd08282">
    <property type="entry name" value="PFDH_like"/>
    <property type="match status" value="1"/>
</dbReference>
<comment type="similarity">
    <text evidence="2 7">Belongs to the zinc-containing alcohol dehydrogenase family.</text>
</comment>
<dbReference type="EMBL" id="ML738331">
    <property type="protein sequence ID" value="KAE8312775.1"/>
    <property type="molecule type" value="Genomic_DNA"/>
</dbReference>
<dbReference type="InterPro" id="IPR002328">
    <property type="entry name" value="ADH_Zn_CS"/>
</dbReference>
<gene>
    <name evidence="10" type="ORF">BDV41DRAFT_588800</name>
</gene>
<dbReference type="GO" id="GO:0008270">
    <property type="term" value="F:zinc ion binding"/>
    <property type="evidence" value="ECO:0007669"/>
    <property type="project" value="InterPro"/>
</dbReference>
<evidence type="ECO:0000256" key="7">
    <source>
        <dbReference type="RuleBase" id="RU361277"/>
    </source>
</evidence>
<keyword evidence="4 7" id="KW-0862">Zinc</keyword>
<dbReference type="InterPro" id="IPR013149">
    <property type="entry name" value="ADH-like_C"/>
</dbReference>
<dbReference type="FunFam" id="3.40.50.720:FF:000840">
    <property type="entry name" value="Zinc-binding dehydrogenase family oxidoreductase"/>
    <property type="match status" value="1"/>
</dbReference>
<evidence type="ECO:0000256" key="3">
    <source>
        <dbReference type="ARBA" id="ARBA00022723"/>
    </source>
</evidence>
<feature type="domain" description="Alcohol dehydrogenase-like C-terminal" evidence="8">
    <location>
        <begin position="181"/>
        <end position="252"/>
    </location>
</feature>
<proteinExistence type="inferred from homology"/>
<dbReference type="InterPro" id="IPR011032">
    <property type="entry name" value="GroES-like_sf"/>
</dbReference>
<dbReference type="Gene3D" id="3.90.180.10">
    <property type="entry name" value="Medium-chain alcohol dehydrogenases, catalytic domain"/>
    <property type="match status" value="1"/>
</dbReference>
<dbReference type="InterPro" id="IPR013154">
    <property type="entry name" value="ADH-like_N"/>
</dbReference>
<feature type="domain" description="Alcohol dehydrogenase-like N-terminal" evidence="9">
    <location>
        <begin position="38"/>
        <end position="114"/>
    </location>
</feature>
<keyword evidence="11" id="KW-1185">Reference proteome</keyword>
<evidence type="ECO:0000256" key="2">
    <source>
        <dbReference type="ARBA" id="ARBA00008072"/>
    </source>
</evidence>
<evidence type="ECO:0000256" key="5">
    <source>
        <dbReference type="ARBA" id="ARBA00023002"/>
    </source>
</evidence>
<sequence>MALTNTSAINATMRAVVWQGDAYNVAVVDLPKPTIINQTDVIVRMSRAAICGSDLHIYRGTSDGMPAPFGLGHEGFGYVSDVGSGVGSLRIGDPVIVPFTVDEGHLHTELTTGLYGAFGNGGDLGGTQVPIVNYTDPSTNDSVSLLNDYVMLSDIFGTGWASLDYAGFEAGDTVAVFGAGPVGLMAAYSAILRGASTVYSVDYIPERLQLAESIGAIPINFRDADPVEQILALEPNGVTRSIDAVGYEQVNRNLTVQSDVIIRNMLAVTSTGGGLGTVGVYTQESNNTSTAPRASTVNTHVDFSLAQFFYGEFTWGAGPSKPIDLAPELLHLVTSGKARPGFIVSDVINIEEAPEAYARFERHNTTKVIIAFD</sequence>
<name>A0A5N6VW78_9EURO</name>
<dbReference type="SUPFAM" id="SSF51735">
    <property type="entry name" value="NAD(P)-binding Rossmann-fold domains"/>
    <property type="match status" value="1"/>
</dbReference>
<comment type="cofactor">
    <cofactor evidence="1 7">
        <name>Zn(2+)</name>
        <dbReference type="ChEBI" id="CHEBI:29105"/>
    </cofactor>
</comment>
<dbReference type="Proteomes" id="UP000325433">
    <property type="component" value="Unassembled WGS sequence"/>
</dbReference>
<protein>
    <submittedName>
        <fullName evidence="10">Uncharacterized protein</fullName>
    </submittedName>
</protein>
<dbReference type="AlphaFoldDB" id="A0A5N6VW78"/>
<dbReference type="SUPFAM" id="SSF50129">
    <property type="entry name" value="GroES-like"/>
    <property type="match status" value="1"/>
</dbReference>
<evidence type="ECO:0000256" key="1">
    <source>
        <dbReference type="ARBA" id="ARBA00001947"/>
    </source>
</evidence>
<keyword evidence="5" id="KW-0560">Oxidoreductase</keyword>
<dbReference type="PANTHER" id="PTHR42813">
    <property type="entry name" value="ZINC-TYPE ALCOHOL DEHYDROGENASE-LIKE"/>
    <property type="match status" value="1"/>
</dbReference>
<dbReference type="GO" id="GO:0016491">
    <property type="term" value="F:oxidoreductase activity"/>
    <property type="evidence" value="ECO:0007669"/>
    <property type="project" value="UniProtKB-KW"/>
</dbReference>
<evidence type="ECO:0000259" key="8">
    <source>
        <dbReference type="Pfam" id="PF00107"/>
    </source>
</evidence>
<accession>A0A5N6VW78</accession>
<dbReference type="PANTHER" id="PTHR42813:SF3">
    <property type="entry name" value="GLUTATHIONE-INDEPENDENT FORMALDEHYDE DEHYDROGENASE"/>
    <property type="match status" value="1"/>
</dbReference>
<evidence type="ECO:0000313" key="11">
    <source>
        <dbReference type="Proteomes" id="UP000325433"/>
    </source>
</evidence>
<evidence type="ECO:0000256" key="6">
    <source>
        <dbReference type="ARBA" id="ARBA00023027"/>
    </source>
</evidence>
<keyword evidence="3 7" id="KW-0479">Metal-binding</keyword>
<evidence type="ECO:0000313" key="10">
    <source>
        <dbReference type="EMBL" id="KAE8312775.1"/>
    </source>
</evidence>
<evidence type="ECO:0000256" key="4">
    <source>
        <dbReference type="ARBA" id="ARBA00022833"/>
    </source>
</evidence>
<dbReference type="Gene3D" id="3.40.50.720">
    <property type="entry name" value="NAD(P)-binding Rossmann-like Domain"/>
    <property type="match status" value="1"/>
</dbReference>
<dbReference type="PROSITE" id="PS00059">
    <property type="entry name" value="ADH_ZINC"/>
    <property type="match status" value="1"/>
</dbReference>
<dbReference type="Pfam" id="PF08240">
    <property type="entry name" value="ADH_N"/>
    <property type="match status" value="1"/>
</dbReference>
<organism evidence="10 11">
    <name type="scientific">Aspergillus transmontanensis</name>
    <dbReference type="NCBI Taxonomy" id="1034304"/>
    <lineage>
        <taxon>Eukaryota</taxon>
        <taxon>Fungi</taxon>
        <taxon>Dikarya</taxon>
        <taxon>Ascomycota</taxon>
        <taxon>Pezizomycotina</taxon>
        <taxon>Eurotiomycetes</taxon>
        <taxon>Eurotiomycetidae</taxon>
        <taxon>Eurotiales</taxon>
        <taxon>Aspergillaceae</taxon>
        <taxon>Aspergillus</taxon>
        <taxon>Aspergillus subgen. Circumdati</taxon>
    </lineage>
</organism>